<dbReference type="Gene3D" id="3.40.50.1220">
    <property type="entry name" value="TPP-binding domain"/>
    <property type="match status" value="1"/>
</dbReference>
<evidence type="ECO:0000256" key="4">
    <source>
        <dbReference type="PROSITE-ProRule" id="PRU00236"/>
    </source>
</evidence>
<dbReference type="GO" id="GO:0070403">
    <property type="term" value="F:NAD+ binding"/>
    <property type="evidence" value="ECO:0007669"/>
    <property type="project" value="InterPro"/>
</dbReference>
<evidence type="ECO:0000256" key="1">
    <source>
        <dbReference type="ARBA" id="ARBA00012928"/>
    </source>
</evidence>
<feature type="binding site" evidence="4">
    <location>
        <position position="129"/>
    </location>
    <ligand>
        <name>Zn(2+)</name>
        <dbReference type="ChEBI" id="CHEBI:29105"/>
    </ligand>
</feature>
<dbReference type="InterPro" id="IPR029035">
    <property type="entry name" value="DHS-like_NAD/FAD-binding_dom"/>
</dbReference>
<dbReference type="AlphaFoldDB" id="A0A949K9J7"/>
<evidence type="ECO:0000313" key="6">
    <source>
        <dbReference type="EMBL" id="MBU9739732.1"/>
    </source>
</evidence>
<keyword evidence="7" id="KW-1185">Reference proteome</keyword>
<name>A0A949K9J7_9FIRM</name>
<organism evidence="6 7">
    <name type="scientific">Diplocloster agilis</name>
    <dbReference type="NCBI Taxonomy" id="2850323"/>
    <lineage>
        <taxon>Bacteria</taxon>
        <taxon>Bacillati</taxon>
        <taxon>Bacillota</taxon>
        <taxon>Clostridia</taxon>
        <taxon>Lachnospirales</taxon>
        <taxon>Lachnospiraceae</taxon>
        <taxon>Diplocloster</taxon>
    </lineage>
</organism>
<feature type="active site" description="Proton acceptor" evidence="4">
    <location>
        <position position="121"/>
    </location>
</feature>
<dbReference type="EMBL" id="JAHQCW010000087">
    <property type="protein sequence ID" value="MBU9739732.1"/>
    <property type="molecule type" value="Genomic_DNA"/>
</dbReference>
<keyword evidence="4" id="KW-0479">Metal-binding</keyword>
<dbReference type="SUPFAM" id="SSF52467">
    <property type="entry name" value="DHS-like NAD/FAD-binding domain"/>
    <property type="match status" value="1"/>
</dbReference>
<evidence type="ECO:0000313" key="7">
    <source>
        <dbReference type="Proteomes" id="UP000712157"/>
    </source>
</evidence>
<dbReference type="EC" id="2.3.1.286" evidence="1"/>
<protein>
    <recommendedName>
        <fullName evidence="1">protein acetyllysine N-acetyltransferase</fullName>
        <ecNumber evidence="1">2.3.1.286</ecNumber>
    </recommendedName>
</protein>
<dbReference type="PANTHER" id="PTHR11085:SF10">
    <property type="entry name" value="NAD-DEPENDENT PROTEIN DEACYLASE SIRTUIN-5, MITOCHONDRIAL-RELATED"/>
    <property type="match status" value="1"/>
</dbReference>
<feature type="binding site" evidence="4">
    <location>
        <position position="132"/>
    </location>
    <ligand>
        <name>Zn(2+)</name>
        <dbReference type="ChEBI" id="CHEBI:29105"/>
    </ligand>
</feature>
<feature type="binding site" evidence="4">
    <location>
        <position position="150"/>
    </location>
    <ligand>
        <name>Zn(2+)</name>
        <dbReference type="ChEBI" id="CHEBI:29105"/>
    </ligand>
</feature>
<dbReference type="GO" id="GO:0046872">
    <property type="term" value="F:metal ion binding"/>
    <property type="evidence" value="ECO:0007669"/>
    <property type="project" value="UniProtKB-KW"/>
</dbReference>
<dbReference type="Proteomes" id="UP000712157">
    <property type="component" value="Unassembled WGS sequence"/>
</dbReference>
<feature type="binding site" evidence="4">
    <location>
        <position position="153"/>
    </location>
    <ligand>
        <name>Zn(2+)</name>
        <dbReference type="ChEBI" id="CHEBI:29105"/>
    </ligand>
</feature>
<reference evidence="6" key="1">
    <citation type="submission" date="2021-06" db="EMBL/GenBank/DDBJ databases">
        <title>Description of novel taxa of the family Lachnospiraceae.</title>
        <authorList>
            <person name="Chaplin A.V."/>
            <person name="Sokolova S.R."/>
            <person name="Pikina A.P."/>
            <person name="Korzhanova M."/>
            <person name="Belova V."/>
            <person name="Korostin D."/>
            <person name="Efimov B.A."/>
        </authorList>
    </citation>
    <scope>NUCLEOTIDE SEQUENCE</scope>
    <source>
        <strain evidence="6">ASD5720</strain>
    </source>
</reference>
<keyword evidence="4" id="KW-0862">Zinc</keyword>
<comment type="caution">
    <text evidence="6">The sequence shown here is derived from an EMBL/GenBank/DDBJ whole genome shotgun (WGS) entry which is preliminary data.</text>
</comment>
<proteinExistence type="predicted"/>
<accession>A0A949K9J7</accession>
<keyword evidence="2" id="KW-0808">Transferase</keyword>
<dbReference type="InterPro" id="IPR026591">
    <property type="entry name" value="Sirtuin_cat_small_dom_sf"/>
</dbReference>
<dbReference type="InterPro" id="IPR003000">
    <property type="entry name" value="Sirtuin"/>
</dbReference>
<evidence type="ECO:0000256" key="3">
    <source>
        <dbReference type="ARBA" id="ARBA00023027"/>
    </source>
</evidence>
<sequence>MNLDLVTNYIRESKHLVCLVGNKLQEECGVPRLRVQEVAYEVESKYGYSPEEILSSVFFVTRPEMFYKYYRDVILSNQGEPSDSYYALAELERKGKVKAIITRNIFGLPTRAGCKNVIELHGSVYRNQCIHCKKDYSIEDLKKSTKVPTCDVCKSIIRPSIRLYGDMVDNGVMTRSVDAIEQADVLLALELDLNSSGYEQTFHDFAGGKIILLKSQPHFLDEKADLVLYGQVKELLPEIVKAL</sequence>
<evidence type="ECO:0000256" key="2">
    <source>
        <dbReference type="ARBA" id="ARBA00022679"/>
    </source>
</evidence>
<dbReference type="RefSeq" id="WP_158348877.1">
    <property type="nucleotide sequence ID" value="NZ_JAHQCW010000087.1"/>
</dbReference>
<keyword evidence="3" id="KW-0520">NAD</keyword>
<feature type="domain" description="Deacetylase sirtuin-type" evidence="5">
    <location>
        <begin position="1"/>
        <end position="243"/>
    </location>
</feature>
<dbReference type="PANTHER" id="PTHR11085">
    <property type="entry name" value="NAD-DEPENDENT PROTEIN DEACYLASE SIRTUIN-5, MITOCHONDRIAL-RELATED"/>
    <property type="match status" value="1"/>
</dbReference>
<gene>
    <name evidence="6" type="ORF">KTH89_24685</name>
</gene>
<dbReference type="GO" id="GO:0017136">
    <property type="term" value="F:histone deacetylase activity, NAD-dependent"/>
    <property type="evidence" value="ECO:0007669"/>
    <property type="project" value="TreeGrafter"/>
</dbReference>
<dbReference type="InterPro" id="IPR050134">
    <property type="entry name" value="NAD-dep_sirtuin_deacylases"/>
</dbReference>
<dbReference type="Pfam" id="PF02146">
    <property type="entry name" value="SIR2"/>
    <property type="match status" value="1"/>
</dbReference>
<dbReference type="PROSITE" id="PS50305">
    <property type="entry name" value="SIRTUIN"/>
    <property type="match status" value="1"/>
</dbReference>
<evidence type="ECO:0000259" key="5">
    <source>
        <dbReference type="PROSITE" id="PS50305"/>
    </source>
</evidence>
<dbReference type="Gene3D" id="3.30.1600.10">
    <property type="entry name" value="SIR2/SIRT2 'Small Domain"/>
    <property type="match status" value="1"/>
</dbReference>
<dbReference type="InterPro" id="IPR026590">
    <property type="entry name" value="Ssirtuin_cat_dom"/>
</dbReference>